<dbReference type="InterPro" id="IPR014576">
    <property type="entry name" value="Pesterase_YhaO"/>
</dbReference>
<dbReference type="EMBL" id="JASOOE010000009">
    <property type="protein sequence ID" value="MDK7187477.1"/>
    <property type="molecule type" value="Genomic_DNA"/>
</dbReference>
<dbReference type="PANTHER" id="PTHR30337:SF7">
    <property type="entry name" value="PHOSPHOESTERASE"/>
    <property type="match status" value="1"/>
</dbReference>
<sequence length="425" mass="48950">MRLLHLADLHLDSPFLGMDKQSADLKQALVQAPFTALKKAVQYAIRETIDLVVLAGDLYDTNQQSIYAQHFLMQELKRLADAEIPVVLCHGNHDYLKSNQALINYPNNVYVFTEEAVDYVDIELKNGQSVRIYGFSYCNRWIDREMIADFPKNPHQTDFVIGLYHGAQKTQQGKLDHYAPFTRQTMIDKGYDYWALGHIHQEACLNQTPMICYAGTLQGRNRLEVGPKGGYLVSLFKDRPNQLDFVEFAPIEWQIEEIEVQRHWQLQDVVERLQQTLTVYQMRQEETGRSQLLSIILTQAQRLDLALQEQIESGELESVIQGEGSVTDQAFTQLVAVRLERSMVFKAFEYDSTLKESFQSACHQLESGEMYDRLMADFFKHPIVKERLAELELEESLRAENVAAAKELMIQAIGFDSEEVKRDEN</sequence>
<gene>
    <name evidence="3" type="ORF">QP433_05740</name>
</gene>
<name>A0AAJ1Q4F6_9LACT</name>
<dbReference type="InterPro" id="IPR041796">
    <property type="entry name" value="Mre11_N"/>
</dbReference>
<dbReference type="CDD" id="cd00840">
    <property type="entry name" value="MPP_Mre11_N"/>
    <property type="match status" value="1"/>
</dbReference>
<evidence type="ECO:0000313" key="3">
    <source>
        <dbReference type="EMBL" id="MDK7187477.1"/>
    </source>
</evidence>
<evidence type="ECO:0000256" key="1">
    <source>
        <dbReference type="ARBA" id="ARBA00022801"/>
    </source>
</evidence>
<dbReference type="Gene3D" id="3.60.21.10">
    <property type="match status" value="1"/>
</dbReference>
<dbReference type="Pfam" id="PF00149">
    <property type="entry name" value="Metallophos"/>
    <property type="match status" value="1"/>
</dbReference>
<dbReference type="Proteomes" id="UP001229251">
    <property type="component" value="Unassembled WGS sequence"/>
</dbReference>
<dbReference type="InterPro" id="IPR050535">
    <property type="entry name" value="DNA_Repair-Maintenance_Comp"/>
</dbReference>
<accession>A0AAJ1Q4F6</accession>
<evidence type="ECO:0000313" key="4">
    <source>
        <dbReference type="Proteomes" id="UP001229251"/>
    </source>
</evidence>
<dbReference type="SUPFAM" id="SSF56300">
    <property type="entry name" value="Metallo-dependent phosphatases"/>
    <property type="match status" value="1"/>
</dbReference>
<dbReference type="InterPro" id="IPR029052">
    <property type="entry name" value="Metallo-depent_PP-like"/>
</dbReference>
<dbReference type="GO" id="GO:0004527">
    <property type="term" value="F:exonuclease activity"/>
    <property type="evidence" value="ECO:0007669"/>
    <property type="project" value="UniProtKB-KW"/>
</dbReference>
<dbReference type="InterPro" id="IPR004843">
    <property type="entry name" value="Calcineurin-like_PHP"/>
</dbReference>
<dbReference type="EC" id="3.1.-.-" evidence="3"/>
<dbReference type="PANTHER" id="PTHR30337">
    <property type="entry name" value="COMPONENT OF ATP-DEPENDENT DSDNA EXONUCLEASE"/>
    <property type="match status" value="1"/>
</dbReference>
<keyword evidence="1 3" id="KW-0378">Hydrolase</keyword>
<reference evidence="3" key="1">
    <citation type="submission" date="2023-05" db="EMBL/GenBank/DDBJ databases">
        <title>Cataloging the Phylogenetic Diversity of Human Bladder Bacteria.</title>
        <authorList>
            <person name="Du J."/>
        </authorList>
    </citation>
    <scope>NUCLEOTIDE SEQUENCE</scope>
    <source>
        <strain evidence="3">UMB1231</strain>
    </source>
</reference>
<dbReference type="RefSeq" id="WP_070609986.1">
    <property type="nucleotide sequence ID" value="NZ_CP138857.1"/>
</dbReference>
<dbReference type="AlphaFoldDB" id="A0AAJ1Q4F6"/>
<organism evidence="3 4">
    <name type="scientific">Facklamia hominis</name>
    <dbReference type="NCBI Taxonomy" id="178214"/>
    <lineage>
        <taxon>Bacteria</taxon>
        <taxon>Bacillati</taxon>
        <taxon>Bacillota</taxon>
        <taxon>Bacilli</taxon>
        <taxon>Lactobacillales</taxon>
        <taxon>Aerococcaceae</taxon>
        <taxon>Facklamia</taxon>
    </lineage>
</organism>
<dbReference type="PIRSF" id="PIRSF033091">
    <property type="entry name" value="Pesterase_YhaO"/>
    <property type="match status" value="1"/>
</dbReference>
<comment type="caution">
    <text evidence="3">The sequence shown here is derived from an EMBL/GenBank/DDBJ whole genome shotgun (WGS) entry which is preliminary data.</text>
</comment>
<keyword evidence="3" id="KW-0540">Nuclease</keyword>
<keyword evidence="3" id="KW-0269">Exonuclease</keyword>
<protein>
    <submittedName>
        <fullName evidence="3">DNA repair exonuclease</fullName>
        <ecNumber evidence="3">3.1.-.-</ecNumber>
    </submittedName>
</protein>
<evidence type="ECO:0000259" key="2">
    <source>
        <dbReference type="Pfam" id="PF00149"/>
    </source>
</evidence>
<feature type="domain" description="Calcineurin-like phosphoesterase" evidence="2">
    <location>
        <begin position="1"/>
        <end position="201"/>
    </location>
</feature>
<proteinExistence type="predicted"/>